<dbReference type="EMBL" id="GBRH01237962">
    <property type="protein sequence ID" value="JAD59933.1"/>
    <property type="molecule type" value="Transcribed_RNA"/>
</dbReference>
<protein>
    <submittedName>
        <fullName evidence="1">Uncharacterized protein</fullName>
    </submittedName>
</protein>
<evidence type="ECO:0000313" key="1">
    <source>
        <dbReference type="EMBL" id="JAD59933.1"/>
    </source>
</evidence>
<dbReference type="AlphaFoldDB" id="A0A0A9BCN7"/>
<sequence length="27" mass="3008">MMPADCNQQQIQITSNSADEMIAILQN</sequence>
<reference evidence="1" key="2">
    <citation type="journal article" date="2015" name="Data Brief">
        <title>Shoot transcriptome of the giant reed, Arundo donax.</title>
        <authorList>
            <person name="Barrero R.A."/>
            <person name="Guerrero F.D."/>
            <person name="Moolhuijzen P."/>
            <person name="Goolsby J.A."/>
            <person name="Tidwell J."/>
            <person name="Bellgard S.E."/>
            <person name="Bellgard M.I."/>
        </authorList>
    </citation>
    <scope>NUCLEOTIDE SEQUENCE</scope>
    <source>
        <tissue evidence="1">Shoot tissue taken approximately 20 cm above the soil surface</tissue>
    </source>
</reference>
<proteinExistence type="predicted"/>
<name>A0A0A9BCN7_ARUDO</name>
<reference evidence="1" key="1">
    <citation type="submission" date="2014-09" db="EMBL/GenBank/DDBJ databases">
        <authorList>
            <person name="Magalhaes I.L.F."/>
            <person name="Oliveira U."/>
            <person name="Santos F.R."/>
            <person name="Vidigal T.H.D.A."/>
            <person name="Brescovit A.D."/>
            <person name="Santos A.J."/>
        </authorList>
    </citation>
    <scope>NUCLEOTIDE SEQUENCE</scope>
    <source>
        <tissue evidence="1">Shoot tissue taken approximately 20 cm above the soil surface</tissue>
    </source>
</reference>
<accession>A0A0A9BCN7</accession>
<organism evidence="1">
    <name type="scientific">Arundo donax</name>
    <name type="common">Giant reed</name>
    <name type="synonym">Donax arundinaceus</name>
    <dbReference type="NCBI Taxonomy" id="35708"/>
    <lineage>
        <taxon>Eukaryota</taxon>
        <taxon>Viridiplantae</taxon>
        <taxon>Streptophyta</taxon>
        <taxon>Embryophyta</taxon>
        <taxon>Tracheophyta</taxon>
        <taxon>Spermatophyta</taxon>
        <taxon>Magnoliopsida</taxon>
        <taxon>Liliopsida</taxon>
        <taxon>Poales</taxon>
        <taxon>Poaceae</taxon>
        <taxon>PACMAD clade</taxon>
        <taxon>Arundinoideae</taxon>
        <taxon>Arundineae</taxon>
        <taxon>Arundo</taxon>
    </lineage>
</organism>